<organism evidence="1 4">
    <name type="scientific">Pseudomonas kuykendallii</name>
    <dbReference type="NCBI Taxonomy" id="1007099"/>
    <lineage>
        <taxon>Bacteria</taxon>
        <taxon>Pseudomonadati</taxon>
        <taxon>Pseudomonadota</taxon>
        <taxon>Gammaproteobacteria</taxon>
        <taxon>Pseudomonadales</taxon>
        <taxon>Pseudomonadaceae</taxon>
        <taxon>Pseudomonas</taxon>
    </lineage>
</organism>
<dbReference type="EMBL" id="QFOH01000013">
    <property type="protein sequence ID" value="PZP23366.1"/>
    <property type="molecule type" value="Genomic_DNA"/>
</dbReference>
<proteinExistence type="predicted"/>
<dbReference type="AlphaFoldDB" id="A0A2W5ETF1"/>
<dbReference type="Proteomes" id="UP000243778">
    <property type="component" value="Unassembled WGS sequence"/>
</dbReference>
<protein>
    <submittedName>
        <fullName evidence="1">Uncharacterized protein</fullName>
    </submittedName>
</protein>
<gene>
    <name evidence="1" type="ORF">DI599_11960</name>
    <name evidence="2" type="ORF">SAMN05216287_1612</name>
</gene>
<keyword evidence="3" id="KW-1185">Reference proteome</keyword>
<evidence type="ECO:0000313" key="1">
    <source>
        <dbReference type="EMBL" id="PZP23366.1"/>
    </source>
</evidence>
<evidence type="ECO:0000313" key="3">
    <source>
        <dbReference type="Proteomes" id="UP000243778"/>
    </source>
</evidence>
<reference evidence="2" key="1">
    <citation type="submission" date="2016-10" db="EMBL/GenBank/DDBJ databases">
        <authorList>
            <person name="de Groot N.N."/>
        </authorList>
    </citation>
    <scope>NUCLEOTIDE SEQUENCE [LARGE SCALE GENOMIC DNA]</scope>
    <source>
        <strain evidence="2">NRRL B-59562</strain>
    </source>
</reference>
<accession>A0A2W5ETF1</accession>
<reference evidence="3" key="2">
    <citation type="submission" date="2016-10" db="EMBL/GenBank/DDBJ databases">
        <authorList>
            <person name="Varghese N."/>
            <person name="Submissions S."/>
        </authorList>
    </citation>
    <scope>NUCLEOTIDE SEQUENCE [LARGE SCALE GENOMIC DNA]</scope>
    <source>
        <strain evidence="3">NRRL B-59562</strain>
    </source>
</reference>
<evidence type="ECO:0000313" key="4">
    <source>
        <dbReference type="Proteomes" id="UP000249198"/>
    </source>
</evidence>
<dbReference type="EMBL" id="FNNU01000002">
    <property type="protein sequence ID" value="SDW82209.1"/>
    <property type="molecule type" value="Genomic_DNA"/>
</dbReference>
<accession>A0A1H2WQF4</accession>
<dbReference type="RefSeq" id="WP_090226327.1">
    <property type="nucleotide sequence ID" value="NZ_CAURGU010000001.1"/>
</dbReference>
<sequence length="71" mass="8075">MGGYAWAREALERELELARTAGLDEAMALRTLLSAVVERSKRTRSLADLAQELTFLADNLDEERDYAFMRP</sequence>
<dbReference type="OrthoDB" id="8127628at2"/>
<dbReference type="STRING" id="1007099.SAMN05216287_1612"/>
<name>A0A2W5ETF1_9PSED</name>
<dbReference type="Proteomes" id="UP000249198">
    <property type="component" value="Unassembled WGS sequence"/>
</dbReference>
<reference evidence="1 4" key="3">
    <citation type="submission" date="2017-08" db="EMBL/GenBank/DDBJ databases">
        <title>Infants hospitalized years apart are colonized by the same room-sourced microbial strains.</title>
        <authorList>
            <person name="Brooks B."/>
            <person name="Olm M.R."/>
            <person name="Firek B.A."/>
            <person name="Baker R."/>
            <person name="Thomas B.C."/>
            <person name="Morowitz M.J."/>
            <person name="Banfield J.F."/>
        </authorList>
    </citation>
    <scope>NUCLEOTIDE SEQUENCE [LARGE SCALE GENOMIC DNA]</scope>
    <source>
        <strain evidence="1">S2_009_000_R2_77</strain>
    </source>
</reference>
<evidence type="ECO:0000313" key="2">
    <source>
        <dbReference type="EMBL" id="SDW82209.1"/>
    </source>
</evidence>